<dbReference type="Pfam" id="PF22640">
    <property type="entry name" value="ManC_GMP_beta-helix"/>
    <property type="match status" value="1"/>
</dbReference>
<dbReference type="Gene3D" id="3.90.550.10">
    <property type="entry name" value="Spore Coat Polysaccharide Biosynthesis Protein SpsA, Chain A"/>
    <property type="match status" value="1"/>
</dbReference>
<dbReference type="GO" id="GO:0016853">
    <property type="term" value="F:isomerase activity"/>
    <property type="evidence" value="ECO:0007669"/>
    <property type="project" value="UniProtKB-KW"/>
</dbReference>
<evidence type="ECO:0000256" key="5">
    <source>
        <dbReference type="ARBA" id="ARBA00022695"/>
    </source>
</evidence>
<dbReference type="GO" id="GO:0009298">
    <property type="term" value="P:GDP-mannose biosynthetic process"/>
    <property type="evidence" value="ECO:0007669"/>
    <property type="project" value="UniProtKB-UniPathway"/>
</dbReference>
<comment type="caution">
    <text evidence="13">The sequence shown here is derived from an EMBL/GenBank/DDBJ whole genome shotgun (WGS) entry which is preliminary data.</text>
</comment>
<dbReference type="EC" id="2.7.7.13" evidence="3"/>
<dbReference type="OrthoDB" id="9806359at2"/>
<dbReference type="UniPathway" id="UPA00126">
    <property type="reaction ID" value="UER00930"/>
</dbReference>
<dbReference type="InterPro" id="IPR054566">
    <property type="entry name" value="ManC/GMP-like_b-helix"/>
</dbReference>
<evidence type="ECO:0000259" key="10">
    <source>
        <dbReference type="Pfam" id="PF00483"/>
    </source>
</evidence>
<dbReference type="InterPro" id="IPR029044">
    <property type="entry name" value="Nucleotide-diphossugar_trans"/>
</dbReference>
<dbReference type="Gene3D" id="2.60.120.10">
    <property type="entry name" value="Jelly Rolls"/>
    <property type="match status" value="1"/>
</dbReference>
<dbReference type="GO" id="GO:0004475">
    <property type="term" value="F:mannose-1-phosphate guanylyltransferase (GTP) activity"/>
    <property type="evidence" value="ECO:0007669"/>
    <property type="project" value="UniProtKB-EC"/>
</dbReference>
<dbReference type="NCBIfam" id="TIGR01479">
    <property type="entry name" value="GMP_PMI"/>
    <property type="match status" value="1"/>
</dbReference>
<comment type="catalytic activity">
    <reaction evidence="8">
        <text>alpha-D-mannose 1-phosphate + GTP + H(+) = GDP-alpha-D-mannose + diphosphate</text>
        <dbReference type="Rhea" id="RHEA:15229"/>
        <dbReference type="ChEBI" id="CHEBI:15378"/>
        <dbReference type="ChEBI" id="CHEBI:33019"/>
        <dbReference type="ChEBI" id="CHEBI:37565"/>
        <dbReference type="ChEBI" id="CHEBI:57527"/>
        <dbReference type="ChEBI" id="CHEBI:58409"/>
        <dbReference type="EC" id="2.7.7.13"/>
    </reaction>
</comment>
<keyword evidence="13" id="KW-0413">Isomerase</keyword>
<dbReference type="PANTHER" id="PTHR46390">
    <property type="entry name" value="MANNOSE-1-PHOSPHATE GUANYLYLTRANSFERASE"/>
    <property type="match status" value="1"/>
</dbReference>
<name>A0A4R7NVU1_9GAMM</name>
<dbReference type="FunFam" id="2.60.120.10:FF:000032">
    <property type="entry name" value="Mannose-1-phosphate guanylyltransferase/mannose-6-phosphate isomerase"/>
    <property type="match status" value="1"/>
</dbReference>
<dbReference type="EMBL" id="SOBR01000001">
    <property type="protein sequence ID" value="TDU25227.1"/>
    <property type="molecule type" value="Genomic_DNA"/>
</dbReference>
<evidence type="ECO:0000313" key="14">
    <source>
        <dbReference type="Proteomes" id="UP000295380"/>
    </source>
</evidence>
<evidence type="ECO:0000256" key="6">
    <source>
        <dbReference type="ARBA" id="ARBA00022741"/>
    </source>
</evidence>
<reference evidence="13 14" key="1">
    <citation type="submission" date="2019-03" db="EMBL/GenBank/DDBJ databases">
        <title>Genomic Encyclopedia of Type Strains, Phase IV (KMG-IV): sequencing the most valuable type-strain genomes for metagenomic binning, comparative biology and taxonomic classification.</title>
        <authorList>
            <person name="Goeker M."/>
        </authorList>
    </citation>
    <scope>NUCLEOTIDE SEQUENCE [LARGE SCALE GENOMIC DNA]</scope>
    <source>
        <strain evidence="13 14">DSM 6770</strain>
    </source>
</reference>
<dbReference type="GO" id="GO:0000271">
    <property type="term" value="P:polysaccharide biosynthetic process"/>
    <property type="evidence" value="ECO:0007669"/>
    <property type="project" value="InterPro"/>
</dbReference>
<dbReference type="Pfam" id="PF00483">
    <property type="entry name" value="NTP_transferase"/>
    <property type="match status" value="1"/>
</dbReference>
<evidence type="ECO:0000259" key="12">
    <source>
        <dbReference type="Pfam" id="PF22640"/>
    </source>
</evidence>
<keyword evidence="5 13" id="KW-0548">Nucleotidyltransferase</keyword>
<feature type="domain" description="Nucleotidyl transferase" evidence="10">
    <location>
        <begin position="4"/>
        <end position="287"/>
    </location>
</feature>
<dbReference type="InterPro" id="IPR005835">
    <property type="entry name" value="NTP_transferase_dom"/>
</dbReference>
<dbReference type="InterPro" id="IPR051161">
    <property type="entry name" value="Mannose-6P_isomerase_type2"/>
</dbReference>
<dbReference type="CDD" id="cd02509">
    <property type="entry name" value="GDP-M1P_Guanylyltransferase"/>
    <property type="match status" value="1"/>
</dbReference>
<sequence length="475" mass="52893">MLTPVILAGGNGTRLWPLSRRDTPKQFLPLLERRSMLQATLARLDGLTTAMPIVVCADAQRFLVAEQLREMGREAEIVLEPEGRDTAPAIALAALCQQARCVDDSGDGGALLVLPADHYIADVAAFHEALERAQSAAMQGAFVTFGIVPRHPETGYGYLQVDDISAGLQPLRRFVEKPDAMRARAFLEAGRYLWNSGMFLMQGERYLQVLAGLRPEMHDAVTAAWAARRTDLDFLRPDAPTFAACERESVDYAVMEHIDKAVAVTLDAGWSDVGSFQALWDIAEKDADGNVLRGDTVVEATRDTWVQSQSRLVATLGIEGLVVVETADSVLVADRRRAQDIKTLVARLDAQGRRESAAHRCVYRPWGSYESLENGPRFQVKHIRVRPGARLSLQRHHHRAEHWVVVSGTARVTRGEEHFLLSENQSVYIPLGVEHRLENPGRIDLEMIEIQSGAYLGEDDIIRLDDDYRRDTNDE</sequence>
<dbReference type="InterPro" id="IPR006375">
    <property type="entry name" value="Man1P_GuaTrfase/Man6P_Isoase"/>
</dbReference>
<dbReference type="GO" id="GO:0005525">
    <property type="term" value="F:GTP binding"/>
    <property type="evidence" value="ECO:0007669"/>
    <property type="project" value="UniProtKB-KW"/>
</dbReference>
<dbReference type="SUPFAM" id="SSF53448">
    <property type="entry name" value="Nucleotide-diphospho-sugar transferases"/>
    <property type="match status" value="1"/>
</dbReference>
<dbReference type="InterPro" id="IPR049577">
    <property type="entry name" value="GMPP_N"/>
</dbReference>
<comment type="similarity">
    <text evidence="2 9">Belongs to the mannose-6-phosphate isomerase type 2 family.</text>
</comment>
<dbReference type="SUPFAM" id="SSF51182">
    <property type="entry name" value="RmlC-like cupins"/>
    <property type="match status" value="1"/>
</dbReference>
<dbReference type="InterPro" id="IPR014710">
    <property type="entry name" value="RmlC-like_jellyroll"/>
</dbReference>
<evidence type="ECO:0000256" key="4">
    <source>
        <dbReference type="ARBA" id="ARBA00022679"/>
    </source>
</evidence>
<evidence type="ECO:0000256" key="2">
    <source>
        <dbReference type="ARBA" id="ARBA00006115"/>
    </source>
</evidence>
<dbReference type="AlphaFoldDB" id="A0A4R7NVU1"/>
<evidence type="ECO:0000259" key="11">
    <source>
        <dbReference type="Pfam" id="PF01050"/>
    </source>
</evidence>
<dbReference type="Proteomes" id="UP000295380">
    <property type="component" value="Unassembled WGS sequence"/>
</dbReference>
<dbReference type="FunFam" id="3.90.550.10:FF:000046">
    <property type="entry name" value="Mannose-1-phosphate guanylyltransferase (GDP)"/>
    <property type="match status" value="1"/>
</dbReference>
<dbReference type="InterPro" id="IPR011051">
    <property type="entry name" value="RmlC_Cupin_sf"/>
</dbReference>
<evidence type="ECO:0000256" key="1">
    <source>
        <dbReference type="ARBA" id="ARBA00004823"/>
    </source>
</evidence>
<gene>
    <name evidence="13" type="ORF">C8E00_101621</name>
</gene>
<evidence type="ECO:0000256" key="9">
    <source>
        <dbReference type="RuleBase" id="RU004190"/>
    </source>
</evidence>
<feature type="domain" description="MannoseP isomerase/GMP-like beta-helix" evidence="12">
    <location>
        <begin position="300"/>
        <end position="348"/>
    </location>
</feature>
<evidence type="ECO:0000256" key="8">
    <source>
        <dbReference type="ARBA" id="ARBA00047343"/>
    </source>
</evidence>
<evidence type="ECO:0000256" key="7">
    <source>
        <dbReference type="ARBA" id="ARBA00023134"/>
    </source>
</evidence>
<comment type="pathway">
    <text evidence="1">Nucleotide-sugar biosynthesis; GDP-alpha-D-mannose biosynthesis; GDP-alpha-D-mannose from alpha-D-mannose 1-phosphate (GTP route): step 1/1.</text>
</comment>
<dbReference type="RefSeq" id="WP_133694341.1">
    <property type="nucleotide sequence ID" value="NZ_SOBR01000001.1"/>
</dbReference>
<dbReference type="CDD" id="cd02213">
    <property type="entry name" value="cupin_PMI_typeII_C"/>
    <property type="match status" value="1"/>
</dbReference>
<dbReference type="InterPro" id="IPR001538">
    <property type="entry name" value="Man6P_isomerase-2_C"/>
</dbReference>
<dbReference type="Pfam" id="PF01050">
    <property type="entry name" value="MannoseP_isomer"/>
    <property type="match status" value="1"/>
</dbReference>
<protein>
    <recommendedName>
        <fullName evidence="3">mannose-1-phosphate guanylyltransferase</fullName>
        <ecNumber evidence="3">2.7.7.13</ecNumber>
    </recommendedName>
</protein>
<feature type="domain" description="Mannose-6-phosphate isomerase type II C-terminal" evidence="11">
    <location>
        <begin position="352"/>
        <end position="466"/>
    </location>
</feature>
<keyword evidence="7" id="KW-0342">GTP-binding</keyword>
<dbReference type="PANTHER" id="PTHR46390:SF1">
    <property type="entry name" value="MANNOSE-1-PHOSPHATE GUANYLYLTRANSFERASE"/>
    <property type="match status" value="1"/>
</dbReference>
<organism evidence="13 14">
    <name type="scientific">Chromohalobacter marismortui</name>
    <dbReference type="NCBI Taxonomy" id="42055"/>
    <lineage>
        <taxon>Bacteria</taxon>
        <taxon>Pseudomonadati</taxon>
        <taxon>Pseudomonadota</taxon>
        <taxon>Gammaproteobacteria</taxon>
        <taxon>Oceanospirillales</taxon>
        <taxon>Halomonadaceae</taxon>
        <taxon>Chromohalobacter</taxon>
    </lineage>
</organism>
<evidence type="ECO:0000313" key="13">
    <source>
        <dbReference type="EMBL" id="TDU25227.1"/>
    </source>
</evidence>
<keyword evidence="6" id="KW-0547">Nucleotide-binding</keyword>
<proteinExistence type="inferred from homology"/>
<accession>A0A4R7NVU1</accession>
<keyword evidence="4 13" id="KW-0808">Transferase</keyword>
<keyword evidence="14" id="KW-1185">Reference proteome</keyword>
<evidence type="ECO:0000256" key="3">
    <source>
        <dbReference type="ARBA" id="ARBA00012387"/>
    </source>
</evidence>